<sequence>MDSITAFGIGALVFVIIVLLTAYSLKSASVLISATNKDYIIDMQDDAEDADDKLNDIKVHGAPEVVSKDS</sequence>
<evidence type="ECO:0000256" key="1">
    <source>
        <dbReference type="SAM" id="Phobius"/>
    </source>
</evidence>
<keyword evidence="1" id="KW-0472">Membrane</keyword>
<proteinExistence type="predicted"/>
<feature type="transmembrane region" description="Helical" evidence="1">
    <location>
        <begin position="6"/>
        <end position="25"/>
    </location>
</feature>
<protein>
    <submittedName>
        <fullName evidence="2">Uncharacterized protein</fullName>
    </submittedName>
</protein>
<gene>
    <name evidence="2" type="ORF">NKOHCHHF_00006</name>
</gene>
<name>A0A7G9YJ97_9EURY</name>
<evidence type="ECO:0000313" key="2">
    <source>
        <dbReference type="EMBL" id="QNO48081.1"/>
    </source>
</evidence>
<reference evidence="2" key="1">
    <citation type="submission" date="2020-06" db="EMBL/GenBank/DDBJ databases">
        <title>Unique genomic features of the anaerobic methanotrophic archaea.</title>
        <authorList>
            <person name="Chadwick G.L."/>
            <person name="Skennerton C.T."/>
            <person name="Laso-Perez R."/>
            <person name="Leu A.O."/>
            <person name="Speth D.R."/>
            <person name="Yu H."/>
            <person name="Morgan-Lang C."/>
            <person name="Hatzenpichler R."/>
            <person name="Goudeau D."/>
            <person name="Malmstrom R."/>
            <person name="Brazelton W.J."/>
            <person name="Woyke T."/>
            <person name="Hallam S.J."/>
            <person name="Tyson G.W."/>
            <person name="Wegener G."/>
            <person name="Boetius A."/>
            <person name="Orphan V."/>
        </authorList>
    </citation>
    <scope>NUCLEOTIDE SEQUENCE</scope>
</reference>
<keyword evidence="1" id="KW-0812">Transmembrane</keyword>
<dbReference type="EMBL" id="MT631302">
    <property type="protein sequence ID" value="QNO48081.1"/>
    <property type="molecule type" value="Genomic_DNA"/>
</dbReference>
<accession>A0A7G9YJ97</accession>
<dbReference type="AlphaFoldDB" id="A0A7G9YJ97"/>
<keyword evidence="1" id="KW-1133">Transmembrane helix</keyword>
<organism evidence="2">
    <name type="scientific">Candidatus Methanogaster sp. ANME-2c ERB4</name>
    <dbReference type="NCBI Taxonomy" id="2759911"/>
    <lineage>
        <taxon>Archaea</taxon>
        <taxon>Methanobacteriati</taxon>
        <taxon>Methanobacteriota</taxon>
        <taxon>Stenosarchaea group</taxon>
        <taxon>Methanomicrobia</taxon>
        <taxon>Methanosarcinales</taxon>
        <taxon>ANME-2 cluster</taxon>
        <taxon>Candidatus Methanogasteraceae</taxon>
        <taxon>Candidatus Methanogaster</taxon>
    </lineage>
</organism>